<accession>A0A2U3ELY8</accession>
<feature type="compositionally biased region" description="Low complexity" evidence="1">
    <location>
        <begin position="31"/>
        <end position="41"/>
    </location>
</feature>
<evidence type="ECO:0000313" key="5">
    <source>
        <dbReference type="Proteomes" id="UP001287286"/>
    </source>
</evidence>
<dbReference type="Proteomes" id="UP001287286">
    <property type="component" value="Unassembled WGS sequence"/>
</dbReference>
<feature type="compositionally biased region" description="Polar residues" evidence="1">
    <location>
        <begin position="80"/>
        <end position="90"/>
    </location>
</feature>
<keyword evidence="5" id="KW-1185">Reference proteome</keyword>
<dbReference type="EMBL" id="JAWRVI010000011">
    <property type="protein sequence ID" value="KAK4091739.1"/>
    <property type="molecule type" value="Genomic_DNA"/>
</dbReference>
<reference evidence="2" key="3">
    <citation type="submission" date="2023-11" db="EMBL/GenBank/DDBJ databases">
        <authorList>
            <person name="Beijen E."/>
            <person name="Ohm R.A."/>
        </authorList>
    </citation>
    <scope>NUCLEOTIDE SEQUENCE</scope>
    <source>
        <strain evidence="2">CBS 150709</strain>
    </source>
</reference>
<dbReference type="EMBL" id="LCWV01000002">
    <property type="protein sequence ID" value="PWI75521.1"/>
    <property type="molecule type" value="Genomic_DNA"/>
</dbReference>
<comment type="caution">
    <text evidence="3">The sequence shown here is derived from an EMBL/GenBank/DDBJ whole genome shotgun (WGS) entry which is preliminary data.</text>
</comment>
<reference evidence="3" key="1">
    <citation type="submission" date="2015-05" db="EMBL/GenBank/DDBJ databases">
        <authorList>
            <person name="Wang D.B."/>
            <person name="Wang M."/>
        </authorList>
    </citation>
    <scope>NUCLEOTIDE SEQUENCE</scope>
    <source>
        <strain evidence="3">36-1</strain>
    </source>
</reference>
<gene>
    <name evidence="3" type="ORF">PCL_06179</name>
    <name evidence="2" type="ORF">Purlil1_4169</name>
</gene>
<reference evidence="3 4" key="2">
    <citation type="journal article" date="2016" name="Front. Microbiol.">
        <title>Genome and transcriptome sequences reveal the specific parasitism of the nematophagous Purpureocillium lilacinum 36-1.</title>
        <authorList>
            <person name="Xie J."/>
            <person name="Li S."/>
            <person name="Mo C."/>
            <person name="Xiao X."/>
            <person name="Peng D."/>
            <person name="Wang G."/>
            <person name="Xiao Y."/>
        </authorList>
    </citation>
    <scope>NUCLEOTIDE SEQUENCE [LARGE SCALE GENOMIC DNA]</scope>
    <source>
        <strain evidence="3 4">36-1</strain>
    </source>
</reference>
<evidence type="ECO:0000256" key="1">
    <source>
        <dbReference type="SAM" id="MobiDB-lite"/>
    </source>
</evidence>
<dbReference type="Proteomes" id="UP000245956">
    <property type="component" value="Unassembled WGS sequence"/>
</dbReference>
<dbReference type="AlphaFoldDB" id="A0A2U3ELY8"/>
<evidence type="ECO:0000313" key="3">
    <source>
        <dbReference type="EMBL" id="PWI75521.1"/>
    </source>
</evidence>
<sequence length="140" mass="15206">MPRHLICRRLSQSSITPPARSGLASTSRCARSSGCRGGPPSSAEPEEAQRVRGRRGAGDSRLVVRCGKRCHGPVSHCETHSSPATESELANASLAPRRHAKAESELGANECYVIRRNAQSFRQERAWCCWSPLDAQRSGP</sequence>
<reference evidence="2 5" key="4">
    <citation type="journal article" date="2024" name="Microbiol. Resour. Announc.">
        <title>Genome annotations for the ascomycete fungi Trichoderma harzianum, Trichoderma aggressivum, and Purpureocillium lilacinum.</title>
        <authorList>
            <person name="Beijen E.P.W."/>
            <person name="Ohm R.A."/>
        </authorList>
    </citation>
    <scope>NUCLEOTIDE SEQUENCE [LARGE SCALE GENOMIC DNA]</scope>
    <source>
        <strain evidence="2 5">CBS 150709</strain>
    </source>
</reference>
<evidence type="ECO:0000313" key="2">
    <source>
        <dbReference type="EMBL" id="KAK4091739.1"/>
    </source>
</evidence>
<feature type="region of interest" description="Disordered" evidence="1">
    <location>
        <begin position="16"/>
        <end position="59"/>
    </location>
</feature>
<organism evidence="3 4">
    <name type="scientific">Purpureocillium lilacinum</name>
    <name type="common">Paecilomyces lilacinus</name>
    <dbReference type="NCBI Taxonomy" id="33203"/>
    <lineage>
        <taxon>Eukaryota</taxon>
        <taxon>Fungi</taxon>
        <taxon>Dikarya</taxon>
        <taxon>Ascomycota</taxon>
        <taxon>Pezizomycotina</taxon>
        <taxon>Sordariomycetes</taxon>
        <taxon>Hypocreomycetidae</taxon>
        <taxon>Hypocreales</taxon>
        <taxon>Ophiocordycipitaceae</taxon>
        <taxon>Purpureocillium</taxon>
    </lineage>
</organism>
<proteinExistence type="predicted"/>
<protein>
    <submittedName>
        <fullName evidence="3">Uncharacterized protein</fullName>
    </submittedName>
</protein>
<evidence type="ECO:0000313" key="4">
    <source>
        <dbReference type="Proteomes" id="UP000245956"/>
    </source>
</evidence>
<feature type="region of interest" description="Disordered" evidence="1">
    <location>
        <begin position="77"/>
        <end position="99"/>
    </location>
</feature>
<name>A0A2U3ELY8_PURLI</name>